<dbReference type="EMBL" id="QSJN01000011">
    <property type="protein sequence ID" value="RHD72458.1"/>
    <property type="molecule type" value="Genomic_DNA"/>
</dbReference>
<reference evidence="2 3" key="1">
    <citation type="submission" date="2018-08" db="EMBL/GenBank/DDBJ databases">
        <title>A genome reference for cultivated species of the human gut microbiota.</title>
        <authorList>
            <person name="Zou Y."/>
            <person name="Xue W."/>
            <person name="Luo G."/>
        </authorList>
    </citation>
    <scope>NUCLEOTIDE SEQUENCE [LARGE SCALE GENOMIC DNA]</scope>
    <source>
        <strain evidence="2 3">AM30-4</strain>
    </source>
</reference>
<organism evidence="1 4">
    <name type="scientific">Parabacteroides distasonis</name>
    <dbReference type="NCBI Taxonomy" id="823"/>
    <lineage>
        <taxon>Bacteria</taxon>
        <taxon>Pseudomonadati</taxon>
        <taxon>Bacteroidota</taxon>
        <taxon>Bacteroidia</taxon>
        <taxon>Bacteroidales</taxon>
        <taxon>Tannerellaceae</taxon>
        <taxon>Parabacteroides</taxon>
    </lineage>
</organism>
<sequence length="201" mass="23605">MRLEDLNEYYDNLCDTFDRGEMDFVMNHDRAHNAVIECFMLNKSNVINMYCGEMSVFREGFYNHINQDSNYDLKEGETALGDEIKKKVIKSLREFINRPNVSLNIYFERFDRKFLRDLIDLRVFSDGVSSEKIRLFKLEDNLFLKSDMAHVSYTDTNIVRMERNPQTHEATCAINPPEEILSKVKATFKSMSLVGEEIKLN</sequence>
<reference evidence="1 4" key="2">
    <citation type="journal article" date="2019" name="Nat. Med.">
        <title>A library of human gut bacterial isolates paired with longitudinal multiomics data enables mechanistic microbiome research.</title>
        <authorList>
            <person name="Poyet M."/>
            <person name="Groussin M."/>
            <person name="Gibbons S.M."/>
            <person name="Avila-Pacheco J."/>
            <person name="Jiang X."/>
            <person name="Kearney S.M."/>
            <person name="Perrotta A.R."/>
            <person name="Berdy B."/>
            <person name="Zhao S."/>
            <person name="Lieberman T.D."/>
            <person name="Swanson P.K."/>
            <person name="Smith M."/>
            <person name="Roesemann S."/>
            <person name="Alexander J.E."/>
            <person name="Rich S.A."/>
            <person name="Livny J."/>
            <person name="Vlamakis H."/>
            <person name="Clish C."/>
            <person name="Bullock K."/>
            <person name="Deik A."/>
            <person name="Scott J."/>
            <person name="Pierce K.A."/>
            <person name="Xavier R.J."/>
            <person name="Alm E.J."/>
        </authorList>
    </citation>
    <scope>NUCLEOTIDE SEQUENCE [LARGE SCALE GENOMIC DNA]</scope>
    <source>
        <strain evidence="1 4">BIOML-A41</strain>
    </source>
</reference>
<dbReference type="Proteomes" id="UP000284660">
    <property type="component" value="Unassembled WGS sequence"/>
</dbReference>
<evidence type="ECO:0000313" key="4">
    <source>
        <dbReference type="Proteomes" id="UP000463337"/>
    </source>
</evidence>
<dbReference type="AlphaFoldDB" id="A0A3R6GYA0"/>
<gene>
    <name evidence="2" type="ORF">DW782_16520</name>
    <name evidence="1" type="ORF">GKD59_00445</name>
</gene>
<evidence type="ECO:0000313" key="2">
    <source>
        <dbReference type="EMBL" id="RHD72458.1"/>
    </source>
</evidence>
<dbReference type="EMBL" id="WKLT01000001">
    <property type="protein sequence ID" value="MRY56409.1"/>
    <property type="molecule type" value="Genomic_DNA"/>
</dbReference>
<evidence type="ECO:0000313" key="3">
    <source>
        <dbReference type="Proteomes" id="UP000284660"/>
    </source>
</evidence>
<evidence type="ECO:0000313" key="1">
    <source>
        <dbReference type="EMBL" id="MRY56409.1"/>
    </source>
</evidence>
<name>A0A3R6GYA0_PARDI</name>
<dbReference type="RefSeq" id="WP_008778997.1">
    <property type="nucleotide sequence ID" value="NZ_AP019729.1"/>
</dbReference>
<dbReference type="Proteomes" id="UP000463337">
    <property type="component" value="Unassembled WGS sequence"/>
</dbReference>
<accession>A0A3R6GYA0</accession>
<comment type="caution">
    <text evidence="1">The sequence shown here is derived from an EMBL/GenBank/DDBJ whole genome shotgun (WGS) entry which is preliminary data.</text>
</comment>
<protein>
    <submittedName>
        <fullName evidence="1">Uncharacterized protein</fullName>
    </submittedName>
</protein>
<proteinExistence type="predicted"/>